<dbReference type="EMBL" id="BMZS01000017">
    <property type="protein sequence ID" value="GHD63645.1"/>
    <property type="molecule type" value="Genomic_DNA"/>
</dbReference>
<feature type="transmembrane region" description="Helical" evidence="1">
    <location>
        <begin position="16"/>
        <end position="38"/>
    </location>
</feature>
<keyword evidence="1" id="KW-0472">Membrane</keyword>
<reference evidence="3" key="2">
    <citation type="submission" date="2020-09" db="EMBL/GenBank/DDBJ databases">
        <authorList>
            <person name="Sun Q."/>
            <person name="Kim S."/>
        </authorList>
    </citation>
    <scope>NUCLEOTIDE SEQUENCE</scope>
    <source>
        <strain evidence="3">KCTC 42651</strain>
    </source>
</reference>
<keyword evidence="4" id="KW-1185">Reference proteome</keyword>
<feature type="domain" description="Putative Flp pilus-assembly TadG-like N-terminal" evidence="2">
    <location>
        <begin position="14"/>
        <end position="59"/>
    </location>
</feature>
<dbReference type="SUPFAM" id="SSF53300">
    <property type="entry name" value="vWA-like"/>
    <property type="match status" value="1"/>
</dbReference>
<dbReference type="RefSeq" id="WP_189995674.1">
    <property type="nucleotide sequence ID" value="NZ_BMZS01000017.1"/>
</dbReference>
<dbReference type="InterPro" id="IPR028087">
    <property type="entry name" value="Tad_N"/>
</dbReference>
<evidence type="ECO:0000259" key="2">
    <source>
        <dbReference type="Pfam" id="PF13400"/>
    </source>
</evidence>
<comment type="caution">
    <text evidence="3">The sequence shown here is derived from an EMBL/GenBank/DDBJ whole genome shotgun (WGS) entry which is preliminary data.</text>
</comment>
<proteinExistence type="predicted"/>
<dbReference type="Proteomes" id="UP000630353">
    <property type="component" value="Unassembled WGS sequence"/>
</dbReference>
<dbReference type="InterPro" id="IPR036465">
    <property type="entry name" value="vWFA_dom_sf"/>
</dbReference>
<evidence type="ECO:0000313" key="3">
    <source>
        <dbReference type="EMBL" id="GHD63645.1"/>
    </source>
</evidence>
<accession>A0A919CSS2</accession>
<keyword evidence="1" id="KW-1133">Transmembrane helix</keyword>
<protein>
    <recommendedName>
        <fullName evidence="2">Putative Flp pilus-assembly TadG-like N-terminal domain-containing protein</fullName>
    </recommendedName>
</protein>
<evidence type="ECO:0000313" key="4">
    <source>
        <dbReference type="Proteomes" id="UP000630353"/>
    </source>
</evidence>
<keyword evidence="1" id="KW-0812">Transmembrane</keyword>
<organism evidence="3 4">
    <name type="scientific">Thalassobaculum fulvum</name>
    <dbReference type="NCBI Taxonomy" id="1633335"/>
    <lineage>
        <taxon>Bacteria</taxon>
        <taxon>Pseudomonadati</taxon>
        <taxon>Pseudomonadota</taxon>
        <taxon>Alphaproteobacteria</taxon>
        <taxon>Rhodospirillales</taxon>
        <taxon>Thalassobaculaceae</taxon>
        <taxon>Thalassobaculum</taxon>
    </lineage>
</organism>
<dbReference type="AlphaFoldDB" id="A0A919CSS2"/>
<evidence type="ECO:0000256" key="1">
    <source>
        <dbReference type="SAM" id="Phobius"/>
    </source>
</evidence>
<sequence length="468" mass="50269">MTRPLSTLLADTRGNAALMTAFGMVTMLGFAGLAVDGFTALMLKDKLQDAADAAAFAAAKVMIQGDPVGDGRRLFDANFEAGYVGASVTGVSIVGTPDDVVRVDASAEFPTQFMRFVGRSSLTVHAHSGVLRTNRAAEIALVMDNTGSMRSGGKIDAMKASARDLVAILYGPEQVREDLWLSVVPYSATVNVGNGRTAWLDPGDRVFMDPASFGTTVWKGCVTARSNGRDQDDATPASAPFTSFYWASDVDNVWPEIDERNEAQNDGTGPNLGCGPAITPLTRDRATVEAAIDEMLPWHRGGTLGNLGLVWGWRTVSPGWTGLWGDGELATLPTGYDDPLIDKIVVMMTDGENQFYDWPGHAPNNGVGPLGSDKTAYGRLHEFMPGASRSQARAEIDRRFAATCRDMKDLGIELFTITFGSAPDSGTQALYRDCATSDDHYFHSPTNEMLATAFRSIGQKLSSLRLIE</sequence>
<reference evidence="3" key="1">
    <citation type="journal article" date="2014" name="Int. J. Syst. Evol. Microbiol.">
        <title>Complete genome sequence of Corynebacterium casei LMG S-19264T (=DSM 44701T), isolated from a smear-ripened cheese.</title>
        <authorList>
            <consortium name="US DOE Joint Genome Institute (JGI-PGF)"/>
            <person name="Walter F."/>
            <person name="Albersmeier A."/>
            <person name="Kalinowski J."/>
            <person name="Ruckert C."/>
        </authorList>
    </citation>
    <scope>NUCLEOTIDE SEQUENCE</scope>
    <source>
        <strain evidence="3">KCTC 42651</strain>
    </source>
</reference>
<dbReference type="Pfam" id="PF13400">
    <property type="entry name" value="Tad"/>
    <property type="match status" value="1"/>
</dbReference>
<dbReference type="Gene3D" id="3.40.50.410">
    <property type="entry name" value="von Willebrand factor, type A domain"/>
    <property type="match status" value="1"/>
</dbReference>
<name>A0A919CSS2_9PROT</name>
<gene>
    <name evidence="3" type="ORF">GCM10017083_54190</name>
</gene>